<proteinExistence type="predicted"/>
<reference evidence="7" key="1">
    <citation type="submission" date="2021-01" db="EMBL/GenBank/DDBJ databases">
        <authorList>
            <person name="Corre E."/>
            <person name="Pelletier E."/>
            <person name="Niang G."/>
            <person name="Scheremetjew M."/>
            <person name="Finn R."/>
            <person name="Kale V."/>
            <person name="Holt S."/>
            <person name="Cochrane G."/>
            <person name="Meng A."/>
            <person name="Brown T."/>
            <person name="Cohen L."/>
        </authorList>
    </citation>
    <scope>NUCLEOTIDE SEQUENCE</scope>
    <source>
        <strain evidence="7">CCMP2078</strain>
    </source>
</reference>
<dbReference type="GO" id="GO:0008270">
    <property type="term" value="F:zinc ion binding"/>
    <property type="evidence" value="ECO:0007669"/>
    <property type="project" value="UniProtKB-KW"/>
</dbReference>
<evidence type="ECO:0000259" key="6">
    <source>
        <dbReference type="PROSITE" id="PS50089"/>
    </source>
</evidence>
<evidence type="ECO:0000256" key="2">
    <source>
        <dbReference type="ARBA" id="ARBA00022771"/>
    </source>
</evidence>
<name>A0A7R9UBC3_9STRA</name>
<dbReference type="PANTHER" id="PTHR12109">
    <property type="entry name" value="RING FINGER PROTEIN 141-RELATED"/>
    <property type="match status" value="1"/>
</dbReference>
<dbReference type="InterPro" id="IPR017907">
    <property type="entry name" value="Znf_RING_CS"/>
</dbReference>
<dbReference type="InterPro" id="IPR047126">
    <property type="entry name" value="RNF141-like"/>
</dbReference>
<dbReference type="AlphaFoldDB" id="A0A7R9UBC3"/>
<dbReference type="InterPro" id="IPR013083">
    <property type="entry name" value="Znf_RING/FYVE/PHD"/>
</dbReference>
<evidence type="ECO:0000313" key="7">
    <source>
        <dbReference type="EMBL" id="CAD8260857.1"/>
    </source>
</evidence>
<dbReference type="Pfam" id="PF00097">
    <property type="entry name" value="zf-C3HC4"/>
    <property type="match status" value="1"/>
</dbReference>
<dbReference type="InterPro" id="IPR001841">
    <property type="entry name" value="Znf_RING"/>
</dbReference>
<sequence length="377" mass="41622">MGNQVTGLQPTRSRSACGSGVPEALSEWPQLLDAVEALNAGFPLLRVDVTAAVYLDRNKVQIRAKAPTPTQSLSQVLAECQWASLMPVSLRKPPLYTMLKFKGASAVELLQCSNSTQIVSCGAERCAVLLNPQQFLILLQLVRNITCTLAAGSQMGFGSLAARRKKQEEAAEPKDSECSICLDAQVDVALPCGHGYCRRCIADWTSRSFRQALSSRQSFDGEVTLLNCPSCRAELCTDADFVRDEGFDHDGRPLSLSRICSHDAAASLEELEEEAAQRAEKELWHFATWEQTDLLDFVEEARARFFVLSRMALENNFEAAALAAKRMCVVTRSPPMYDKHRMDGKERLARQHLSGGKRPPPKLPARVHRSVSAENKV</sequence>
<keyword evidence="2 4" id="KW-0863">Zinc-finger</keyword>
<evidence type="ECO:0000256" key="5">
    <source>
        <dbReference type="SAM" id="MobiDB-lite"/>
    </source>
</evidence>
<evidence type="ECO:0000256" key="4">
    <source>
        <dbReference type="PROSITE-ProRule" id="PRU00175"/>
    </source>
</evidence>
<dbReference type="PANTHER" id="PTHR12109:SF3">
    <property type="entry name" value="RING FINGER PROTEIN 141"/>
    <property type="match status" value="1"/>
</dbReference>
<feature type="compositionally biased region" description="Basic and acidic residues" evidence="5">
    <location>
        <begin position="339"/>
        <end position="349"/>
    </location>
</feature>
<accession>A0A7R9UBC3</accession>
<evidence type="ECO:0000256" key="3">
    <source>
        <dbReference type="ARBA" id="ARBA00022833"/>
    </source>
</evidence>
<dbReference type="PROSITE" id="PS00518">
    <property type="entry name" value="ZF_RING_1"/>
    <property type="match status" value="1"/>
</dbReference>
<dbReference type="EMBL" id="HBEA01013605">
    <property type="protein sequence ID" value="CAD8260857.1"/>
    <property type="molecule type" value="Transcribed_RNA"/>
</dbReference>
<dbReference type="PROSITE" id="PS50089">
    <property type="entry name" value="ZF_RING_2"/>
    <property type="match status" value="1"/>
</dbReference>
<dbReference type="Gene3D" id="3.30.40.10">
    <property type="entry name" value="Zinc/RING finger domain, C3HC4 (zinc finger)"/>
    <property type="match status" value="1"/>
</dbReference>
<keyword evidence="3" id="KW-0862">Zinc</keyword>
<feature type="domain" description="RING-type" evidence="6">
    <location>
        <begin position="178"/>
        <end position="232"/>
    </location>
</feature>
<dbReference type="SMART" id="SM00184">
    <property type="entry name" value="RING"/>
    <property type="match status" value="1"/>
</dbReference>
<protein>
    <recommendedName>
        <fullName evidence="6">RING-type domain-containing protein</fullName>
    </recommendedName>
</protein>
<dbReference type="InterPro" id="IPR018957">
    <property type="entry name" value="Znf_C3HC4_RING-type"/>
</dbReference>
<organism evidence="7">
    <name type="scientific">Pinguiococcus pyrenoidosus</name>
    <dbReference type="NCBI Taxonomy" id="172671"/>
    <lineage>
        <taxon>Eukaryota</taxon>
        <taxon>Sar</taxon>
        <taxon>Stramenopiles</taxon>
        <taxon>Ochrophyta</taxon>
        <taxon>Pinguiophyceae</taxon>
        <taxon>Pinguiochrysidales</taxon>
        <taxon>Pinguiochrysidaceae</taxon>
        <taxon>Pinguiococcus</taxon>
    </lineage>
</organism>
<gene>
    <name evidence="7" type="ORF">PPYR1160_LOCUS10359</name>
</gene>
<feature type="region of interest" description="Disordered" evidence="5">
    <location>
        <begin position="339"/>
        <end position="377"/>
    </location>
</feature>
<dbReference type="SUPFAM" id="SSF57850">
    <property type="entry name" value="RING/U-box"/>
    <property type="match status" value="1"/>
</dbReference>
<dbReference type="GO" id="GO:0051865">
    <property type="term" value="P:protein autoubiquitination"/>
    <property type="evidence" value="ECO:0007669"/>
    <property type="project" value="TreeGrafter"/>
</dbReference>
<evidence type="ECO:0000256" key="1">
    <source>
        <dbReference type="ARBA" id="ARBA00022723"/>
    </source>
</evidence>
<keyword evidence="1" id="KW-0479">Metal-binding</keyword>
<dbReference type="GO" id="GO:0004842">
    <property type="term" value="F:ubiquitin-protein transferase activity"/>
    <property type="evidence" value="ECO:0007669"/>
    <property type="project" value="TreeGrafter"/>
</dbReference>